<dbReference type="RefSeq" id="WP_380891319.1">
    <property type="nucleotide sequence ID" value="NZ_JBHUDY010000003.1"/>
</dbReference>
<proteinExistence type="predicted"/>
<dbReference type="Proteomes" id="UP001597115">
    <property type="component" value="Unassembled WGS sequence"/>
</dbReference>
<gene>
    <name evidence="1" type="ORF">ACFSCW_16080</name>
</gene>
<protein>
    <recommendedName>
        <fullName evidence="3">Terminase small subunit</fullName>
    </recommendedName>
</protein>
<evidence type="ECO:0000313" key="2">
    <source>
        <dbReference type="Proteomes" id="UP001597115"/>
    </source>
</evidence>
<evidence type="ECO:0008006" key="3">
    <source>
        <dbReference type="Google" id="ProtNLM"/>
    </source>
</evidence>
<name>A0ABW4I747_9SPHN</name>
<accession>A0ABW4I747</accession>
<keyword evidence="2" id="KW-1185">Reference proteome</keyword>
<organism evidence="1 2">
    <name type="scientific">Sphingomonas tabacisoli</name>
    <dbReference type="NCBI Taxonomy" id="2249466"/>
    <lineage>
        <taxon>Bacteria</taxon>
        <taxon>Pseudomonadati</taxon>
        <taxon>Pseudomonadota</taxon>
        <taxon>Alphaproteobacteria</taxon>
        <taxon>Sphingomonadales</taxon>
        <taxon>Sphingomonadaceae</taxon>
        <taxon>Sphingomonas</taxon>
    </lineage>
</organism>
<dbReference type="EMBL" id="JBHUDY010000003">
    <property type="protein sequence ID" value="MFD1613321.1"/>
    <property type="molecule type" value="Genomic_DNA"/>
</dbReference>
<evidence type="ECO:0000313" key="1">
    <source>
        <dbReference type="EMBL" id="MFD1613321.1"/>
    </source>
</evidence>
<sequence>MAQRTNTAADDEDSPSRAALLSVMTGRTTRRKLWTEKKRQRFLETLAATCNVQAACREVGMTDSGAYALRRRDATFRRDWRAAIAEGYARLEIEMLERALIAEERVRGALADAATDREALDMLSKHPQRVAELLYRAHRQTALEHDGAADDDPDGEQALAEIRERVDKLRERLLAGERP</sequence>
<reference evidence="2" key="1">
    <citation type="journal article" date="2019" name="Int. J. Syst. Evol. Microbiol.">
        <title>The Global Catalogue of Microorganisms (GCM) 10K type strain sequencing project: providing services to taxonomists for standard genome sequencing and annotation.</title>
        <authorList>
            <consortium name="The Broad Institute Genomics Platform"/>
            <consortium name="The Broad Institute Genome Sequencing Center for Infectious Disease"/>
            <person name="Wu L."/>
            <person name="Ma J."/>
        </authorList>
    </citation>
    <scope>NUCLEOTIDE SEQUENCE [LARGE SCALE GENOMIC DNA]</scope>
    <source>
        <strain evidence="2">CGMCC 1.16275</strain>
    </source>
</reference>
<comment type="caution">
    <text evidence="1">The sequence shown here is derived from an EMBL/GenBank/DDBJ whole genome shotgun (WGS) entry which is preliminary data.</text>
</comment>